<dbReference type="GeneID" id="92367385"/>
<dbReference type="Gene3D" id="3.40.50.300">
    <property type="entry name" value="P-loop containing nucleotide triphosphate hydrolases"/>
    <property type="match status" value="1"/>
</dbReference>
<evidence type="ECO:0000313" key="12">
    <source>
        <dbReference type="Proteomes" id="UP000186804"/>
    </source>
</evidence>
<evidence type="ECO:0000259" key="10">
    <source>
        <dbReference type="PROSITE" id="PS50929"/>
    </source>
</evidence>
<keyword evidence="4" id="KW-0547">Nucleotide-binding</keyword>
<dbReference type="Pfam" id="PF00005">
    <property type="entry name" value="ABC_tran"/>
    <property type="match status" value="1"/>
</dbReference>
<reference evidence="11 12" key="1">
    <citation type="submission" date="2016-10" db="EMBL/GenBank/DDBJ databases">
        <title>Reductive evolution of mitochondrial metabolism and differential evolution of invasion-related proteins in Cryptosporidium.</title>
        <authorList>
            <person name="Liu S."/>
            <person name="Roellig D.M."/>
            <person name="Guo Y."/>
            <person name="Li N."/>
            <person name="Frace M.A."/>
            <person name="Tang K."/>
            <person name="Zhang L."/>
            <person name="Feng Y."/>
            <person name="Xiao L."/>
        </authorList>
    </citation>
    <scope>NUCLEOTIDE SEQUENCE [LARGE SCALE GENOMIC DNA]</scope>
    <source>
        <strain evidence="11">30847</strain>
    </source>
</reference>
<evidence type="ECO:0000256" key="6">
    <source>
        <dbReference type="ARBA" id="ARBA00022989"/>
    </source>
</evidence>
<dbReference type="Pfam" id="PF00664">
    <property type="entry name" value="ABC_membrane"/>
    <property type="match status" value="1"/>
</dbReference>
<dbReference type="Proteomes" id="UP000186804">
    <property type="component" value="Unassembled WGS sequence"/>
</dbReference>
<dbReference type="RefSeq" id="XP_067066678.1">
    <property type="nucleotide sequence ID" value="XM_067213427.1"/>
</dbReference>
<dbReference type="InterPro" id="IPR011527">
    <property type="entry name" value="ABC1_TM_dom"/>
</dbReference>
<comment type="subcellular location">
    <subcellularLocation>
        <location evidence="1">Mitochondrion membrane</location>
        <topology evidence="1">Multi-pass membrane protein</topology>
    </subcellularLocation>
</comment>
<dbReference type="PROSITE" id="PS50893">
    <property type="entry name" value="ABC_TRANSPORTER_2"/>
    <property type="match status" value="1"/>
</dbReference>
<evidence type="ECO:0000259" key="9">
    <source>
        <dbReference type="PROSITE" id="PS50893"/>
    </source>
</evidence>
<keyword evidence="7 8" id="KW-0472">Membrane</keyword>
<dbReference type="GO" id="GO:0016887">
    <property type="term" value="F:ATP hydrolysis activity"/>
    <property type="evidence" value="ECO:0007669"/>
    <property type="project" value="InterPro"/>
</dbReference>
<feature type="transmembrane region" description="Helical" evidence="8">
    <location>
        <begin position="257"/>
        <end position="281"/>
    </location>
</feature>
<keyword evidence="12" id="KW-1185">Reference proteome</keyword>
<dbReference type="InterPro" id="IPR036640">
    <property type="entry name" value="ABC1_TM_sf"/>
</dbReference>
<feature type="domain" description="ABC transmembrane type-1" evidence="10">
    <location>
        <begin position="125"/>
        <end position="430"/>
    </location>
</feature>
<dbReference type="PROSITE" id="PS00211">
    <property type="entry name" value="ABC_TRANSPORTER_1"/>
    <property type="match status" value="1"/>
</dbReference>
<dbReference type="InterPro" id="IPR017871">
    <property type="entry name" value="ABC_transporter-like_CS"/>
</dbReference>
<dbReference type="VEuPathDB" id="CryptoDB:cand_032010"/>
<dbReference type="PROSITE" id="PS50929">
    <property type="entry name" value="ABC_TM1F"/>
    <property type="match status" value="1"/>
</dbReference>
<feature type="domain" description="ABC transporter" evidence="9">
    <location>
        <begin position="472"/>
        <end position="761"/>
    </location>
</feature>
<dbReference type="GO" id="GO:0140359">
    <property type="term" value="F:ABC-type transporter activity"/>
    <property type="evidence" value="ECO:0007669"/>
    <property type="project" value="InterPro"/>
</dbReference>
<dbReference type="GO" id="GO:0006879">
    <property type="term" value="P:intracellular iron ion homeostasis"/>
    <property type="evidence" value="ECO:0007669"/>
    <property type="project" value="TreeGrafter"/>
</dbReference>
<evidence type="ECO:0000256" key="7">
    <source>
        <dbReference type="ARBA" id="ARBA00023136"/>
    </source>
</evidence>
<accession>A0A1J4MB88</accession>
<dbReference type="SUPFAM" id="SSF90123">
    <property type="entry name" value="ABC transporter transmembrane region"/>
    <property type="match status" value="1"/>
</dbReference>
<dbReference type="SUPFAM" id="SSF52540">
    <property type="entry name" value="P-loop containing nucleoside triphosphate hydrolases"/>
    <property type="match status" value="2"/>
</dbReference>
<evidence type="ECO:0000256" key="2">
    <source>
        <dbReference type="ARBA" id="ARBA00022448"/>
    </source>
</evidence>
<comment type="caution">
    <text evidence="11">The sequence shown here is derived from an EMBL/GenBank/DDBJ whole genome shotgun (WGS) entry which is preliminary data.</text>
</comment>
<evidence type="ECO:0000256" key="3">
    <source>
        <dbReference type="ARBA" id="ARBA00022692"/>
    </source>
</evidence>
<dbReference type="CDD" id="cd18582">
    <property type="entry name" value="ABC_6TM_ATM1_ABCB7"/>
    <property type="match status" value="1"/>
</dbReference>
<feature type="transmembrane region" description="Helical" evidence="8">
    <location>
        <begin position="394"/>
        <end position="416"/>
    </location>
</feature>
<dbReference type="PANTHER" id="PTHR24221">
    <property type="entry name" value="ATP-BINDING CASSETTE SUB-FAMILY B"/>
    <property type="match status" value="1"/>
</dbReference>
<keyword evidence="5 11" id="KW-0067">ATP-binding</keyword>
<protein>
    <submittedName>
        <fullName evidence="11">ATP-binding cassette sub-family B member 7</fullName>
    </submittedName>
</protein>
<keyword evidence="6 8" id="KW-1133">Transmembrane helix</keyword>
<dbReference type="InterPro" id="IPR027417">
    <property type="entry name" value="P-loop_NTPase"/>
</dbReference>
<dbReference type="OrthoDB" id="6500128at2759"/>
<feature type="transmembrane region" description="Helical" evidence="8">
    <location>
        <begin position="287"/>
        <end position="306"/>
    </location>
</feature>
<evidence type="ECO:0000256" key="1">
    <source>
        <dbReference type="ARBA" id="ARBA00004225"/>
    </source>
</evidence>
<proteinExistence type="predicted"/>
<evidence type="ECO:0000256" key="8">
    <source>
        <dbReference type="SAM" id="Phobius"/>
    </source>
</evidence>
<keyword evidence="3 8" id="KW-0812">Transmembrane</keyword>
<name>A0A1J4MB88_9CRYT</name>
<dbReference type="GO" id="GO:0005524">
    <property type="term" value="F:ATP binding"/>
    <property type="evidence" value="ECO:0007669"/>
    <property type="project" value="UniProtKB-KW"/>
</dbReference>
<dbReference type="InterPro" id="IPR039421">
    <property type="entry name" value="Type_1_exporter"/>
</dbReference>
<dbReference type="GO" id="GO:0005743">
    <property type="term" value="C:mitochondrial inner membrane"/>
    <property type="evidence" value="ECO:0007669"/>
    <property type="project" value="TreeGrafter"/>
</dbReference>
<evidence type="ECO:0000256" key="4">
    <source>
        <dbReference type="ARBA" id="ARBA00022741"/>
    </source>
</evidence>
<dbReference type="Gene3D" id="1.20.1560.10">
    <property type="entry name" value="ABC transporter type 1, transmembrane domain"/>
    <property type="match status" value="1"/>
</dbReference>
<dbReference type="InterPro" id="IPR003439">
    <property type="entry name" value="ABC_transporter-like_ATP-bd"/>
</dbReference>
<dbReference type="SMART" id="SM00382">
    <property type="entry name" value="AAA"/>
    <property type="match status" value="1"/>
</dbReference>
<dbReference type="AlphaFoldDB" id="A0A1J4MB88"/>
<keyword evidence="2" id="KW-0813">Transport</keyword>
<evidence type="ECO:0000313" key="11">
    <source>
        <dbReference type="EMBL" id="OII71488.1"/>
    </source>
</evidence>
<dbReference type="EMBL" id="LRBS01000121">
    <property type="protein sequence ID" value="OII71488.1"/>
    <property type="molecule type" value="Genomic_DNA"/>
</dbReference>
<dbReference type="PANTHER" id="PTHR24221:SF402">
    <property type="entry name" value="IRON-SULFUR CLUSTERS TRANSPORTER ABCB7, MITOCHONDRIAL"/>
    <property type="match status" value="1"/>
</dbReference>
<sequence length="784" mass="90049">MIWNKINLTGNLSLLRNFRISPQYLTKVTRIIKWEIPVIDTKIPYKILNTMRFYDEAHKYCSKRAKHDFDYIQIAHIKHSNKNIRSQFIRFLKKSKILNKNEADAFEYVSAFIWPKNKYFRLRVVFATASLALAKVATVQAPIILARLIDSMGHTKSVFPSLSNNSPLYSLNYLLLEPSQTLLLLIASYGIAKISSSGFNELRNALFSIVSQSACRDVSLQAFHHFHNNCNLDFIQSQKSGELLTIVSRGFKSVSQLLNIMLFQIIPTSAEFILVLSLLFYRVGWDIAFITLATMLGYMEFTRKITAQRTLFRKEMNQAEQNSNGLFQDTLMNAETLKYLNAEEYAFNLYNQYQEKYMKSNIKVQTSLALLNFGQNLIFTGGLISTMLLTTGKILVGSIPMGSIVLITSLLFQLAIPLNFIGMMYRETKLTVIDLNRLNEFFKQPVKLISHKYMKPIYPVTQDSSTDTSNMLKLENVWFSYPLESSKYEGSINTNSFLTLKPTLCDVSFSIPLGGKIGIVGPSGCGKSTLSRLFYRIYDPSQGRILYFNKELQEYNLHDFRRLFSIVPQENLLLNCSIMDNLRVANIEASDNEIMAACKLARIHDNILQKHDQYKTIVGERGSKLSGGERQRIGLARLFLRKSPIWILDEPTSSLDLHTQNEVIDIINSIYKRGLKTINTAGKLKSRDCLDQTNYKDDFYVSKLIEELTKQPLTMIIIAHRLSTVKDSNIIIYMENGQVAEIGTHNQLMENKRNYAKLWEKQLYDTAQEDERDKQAIRFEISKH</sequence>
<organism evidence="11 12">
    <name type="scientific">Cryptosporidium andersoni</name>
    <dbReference type="NCBI Taxonomy" id="117008"/>
    <lineage>
        <taxon>Eukaryota</taxon>
        <taxon>Sar</taxon>
        <taxon>Alveolata</taxon>
        <taxon>Apicomplexa</taxon>
        <taxon>Conoidasida</taxon>
        <taxon>Coccidia</taxon>
        <taxon>Eucoccidiorida</taxon>
        <taxon>Eimeriorina</taxon>
        <taxon>Cryptosporidiidae</taxon>
        <taxon>Cryptosporidium</taxon>
    </lineage>
</organism>
<gene>
    <name evidence="11" type="ORF">cand_032010</name>
</gene>
<evidence type="ECO:0000256" key="5">
    <source>
        <dbReference type="ARBA" id="ARBA00022840"/>
    </source>
</evidence>
<dbReference type="InterPro" id="IPR003593">
    <property type="entry name" value="AAA+_ATPase"/>
</dbReference>